<keyword evidence="2" id="KW-0732">Signal</keyword>
<gene>
    <name evidence="4" type="ORF">SORBI_3001G363600</name>
</gene>
<keyword evidence="1" id="KW-0812">Transmembrane</keyword>
<feature type="transmembrane region" description="Helical" evidence="1">
    <location>
        <begin position="196"/>
        <end position="223"/>
    </location>
</feature>
<dbReference type="InParanoid" id="A0A1B6QN06"/>
<proteinExistence type="predicted"/>
<keyword evidence="1" id="KW-0472">Membrane</keyword>
<dbReference type="OMA" id="RTRWNTI"/>
<evidence type="ECO:0000313" key="4">
    <source>
        <dbReference type="EMBL" id="KXG39312.1"/>
    </source>
</evidence>
<reference evidence="5" key="2">
    <citation type="journal article" date="2018" name="Plant J.">
        <title>The Sorghum bicolor reference genome: improved assembly, gene annotations, a transcriptome atlas, and signatures of genome organization.</title>
        <authorList>
            <person name="McCormick R.F."/>
            <person name="Truong S.K."/>
            <person name="Sreedasyam A."/>
            <person name="Jenkins J."/>
            <person name="Shu S."/>
            <person name="Sims D."/>
            <person name="Kennedy M."/>
            <person name="Amirebrahimi M."/>
            <person name="Weers B.D."/>
            <person name="McKinley B."/>
            <person name="Mattison A."/>
            <person name="Morishige D.T."/>
            <person name="Grimwood J."/>
            <person name="Schmutz J."/>
            <person name="Mullet J.E."/>
        </authorList>
    </citation>
    <scope>NUCLEOTIDE SEQUENCE [LARGE SCALE GENOMIC DNA]</scope>
    <source>
        <strain evidence="5">cv. BTx623</strain>
    </source>
</reference>
<sequence>MCWLVGRVLRMCWLVADGNRVDKGFKNSHYNRCAKVLNKRFHVNFNGSQISNHVRTWRTRWNTIVTLKKLSSTHFNNDETGTIMLDEKNYLACVQVCIISPHSFLSVVTITPKSETSLIKETSETVTESSSFLCPDVYYLLQSCMYASFCIFVLCLCGRSLKVGASWCSQKRNSSFLLLLLHRPYKLECRSVVHPLLLFISFCGSNSFMVAGLVQIAALGHVYNKAF</sequence>
<dbReference type="Gramene" id="KXG39312">
    <property type="protein sequence ID" value="KXG39312"/>
    <property type="gene ID" value="SORBI_3001G363600"/>
</dbReference>
<reference evidence="4 5" key="1">
    <citation type="journal article" date="2009" name="Nature">
        <title>The Sorghum bicolor genome and the diversification of grasses.</title>
        <authorList>
            <person name="Paterson A.H."/>
            <person name="Bowers J.E."/>
            <person name="Bruggmann R."/>
            <person name="Dubchak I."/>
            <person name="Grimwood J."/>
            <person name="Gundlach H."/>
            <person name="Haberer G."/>
            <person name="Hellsten U."/>
            <person name="Mitros T."/>
            <person name="Poliakov A."/>
            <person name="Schmutz J."/>
            <person name="Spannagl M."/>
            <person name="Tang H."/>
            <person name="Wang X."/>
            <person name="Wicker T."/>
            <person name="Bharti A.K."/>
            <person name="Chapman J."/>
            <person name="Feltus F.A."/>
            <person name="Gowik U."/>
            <person name="Grigoriev I.V."/>
            <person name="Lyons E."/>
            <person name="Maher C.A."/>
            <person name="Martis M."/>
            <person name="Narechania A."/>
            <person name="Otillar R.P."/>
            <person name="Penning B.W."/>
            <person name="Salamov A.A."/>
            <person name="Wang Y."/>
            <person name="Zhang L."/>
            <person name="Carpita N.C."/>
            <person name="Freeling M."/>
            <person name="Gingle A.R."/>
            <person name="Hash C.T."/>
            <person name="Keller B."/>
            <person name="Klein P."/>
            <person name="Kresovich S."/>
            <person name="McCann M.C."/>
            <person name="Ming R."/>
            <person name="Peterson D.G."/>
            <person name="Mehboob-ur-Rahman"/>
            <person name="Ware D."/>
            <person name="Westhoff P."/>
            <person name="Mayer K.F."/>
            <person name="Messing J."/>
            <person name="Rokhsar D.S."/>
        </authorList>
    </citation>
    <scope>NUCLEOTIDE SEQUENCE [LARGE SCALE GENOMIC DNA]</scope>
    <source>
        <strain evidence="5">cv. BTx623</strain>
    </source>
</reference>
<accession>A0A1B6QN06</accession>
<dbReference type="Pfam" id="PF12776">
    <property type="entry name" value="Myb_DNA-bind_3"/>
    <property type="match status" value="1"/>
</dbReference>
<keyword evidence="5" id="KW-1185">Reference proteome</keyword>
<dbReference type="AlphaFoldDB" id="A0A1B6QN06"/>
<keyword evidence="1" id="KW-1133">Transmembrane helix</keyword>
<evidence type="ECO:0000256" key="1">
    <source>
        <dbReference type="SAM" id="Phobius"/>
    </source>
</evidence>
<feature type="signal peptide" evidence="2">
    <location>
        <begin position="1"/>
        <end position="18"/>
    </location>
</feature>
<dbReference type="InterPro" id="IPR024752">
    <property type="entry name" value="Myb/SANT-like_dom"/>
</dbReference>
<name>A0A1B6QN06_SORBI</name>
<feature type="domain" description="Myb/SANT-like" evidence="3">
    <location>
        <begin position="14"/>
        <end position="78"/>
    </location>
</feature>
<evidence type="ECO:0000259" key="3">
    <source>
        <dbReference type="Pfam" id="PF12776"/>
    </source>
</evidence>
<organism evidence="4 5">
    <name type="scientific">Sorghum bicolor</name>
    <name type="common">Sorghum</name>
    <name type="synonym">Sorghum vulgare</name>
    <dbReference type="NCBI Taxonomy" id="4558"/>
    <lineage>
        <taxon>Eukaryota</taxon>
        <taxon>Viridiplantae</taxon>
        <taxon>Streptophyta</taxon>
        <taxon>Embryophyta</taxon>
        <taxon>Tracheophyta</taxon>
        <taxon>Spermatophyta</taxon>
        <taxon>Magnoliopsida</taxon>
        <taxon>Liliopsida</taxon>
        <taxon>Poales</taxon>
        <taxon>Poaceae</taxon>
        <taxon>PACMAD clade</taxon>
        <taxon>Panicoideae</taxon>
        <taxon>Andropogonodae</taxon>
        <taxon>Andropogoneae</taxon>
        <taxon>Sorghinae</taxon>
        <taxon>Sorghum</taxon>
    </lineage>
</organism>
<evidence type="ECO:0000256" key="2">
    <source>
        <dbReference type="SAM" id="SignalP"/>
    </source>
</evidence>
<feature type="chain" id="PRO_5008589884" description="Myb/SANT-like domain-containing protein" evidence="2">
    <location>
        <begin position="19"/>
        <end position="227"/>
    </location>
</feature>
<evidence type="ECO:0000313" key="5">
    <source>
        <dbReference type="Proteomes" id="UP000000768"/>
    </source>
</evidence>
<dbReference type="Proteomes" id="UP000000768">
    <property type="component" value="Chromosome 1"/>
</dbReference>
<feature type="transmembrane region" description="Helical" evidence="1">
    <location>
        <begin position="137"/>
        <end position="157"/>
    </location>
</feature>
<protein>
    <recommendedName>
        <fullName evidence="3">Myb/SANT-like domain-containing protein</fullName>
    </recommendedName>
</protein>
<dbReference type="PANTHER" id="PTHR47127">
    <property type="entry name" value="10A19I.15"/>
    <property type="match status" value="1"/>
</dbReference>
<dbReference type="EMBL" id="CM000760">
    <property type="protein sequence ID" value="KXG39312.1"/>
    <property type="molecule type" value="Genomic_DNA"/>
</dbReference>